<dbReference type="SMART" id="SM00895">
    <property type="entry name" value="FCD"/>
    <property type="match status" value="1"/>
</dbReference>
<name>A0ABV6V430_9ACTN</name>
<gene>
    <name evidence="1" type="ORF">ACEZDG_04175</name>
</gene>
<evidence type="ECO:0000313" key="2">
    <source>
        <dbReference type="Proteomes" id="UP001592582"/>
    </source>
</evidence>
<dbReference type="CDD" id="cd07377">
    <property type="entry name" value="WHTH_GntR"/>
    <property type="match status" value="1"/>
</dbReference>
<sequence>MTTSTPLGWVAALERAKDPLRHGSTAERVADVLREQVTDGHIPPGTRLSEETVGAALGVSRNTLREAFRLLSHERLLVHELNRGVFVRTAHAEDVVELYRLRRLVEGAAVREVASAPDRAIDEIRRSVERGERAAAERRWPDVATADLHFHRGIVRLAGSPRLEAFMDRVHAELRLAFHAMGDPQRFHAPYVTRNRELLTALQARDARQAEIHLAVYLGDSERQLLRAFEDAPRT</sequence>
<comment type="caution">
    <text evidence="1">The sequence shown here is derived from an EMBL/GenBank/DDBJ whole genome shotgun (WGS) entry which is preliminary data.</text>
</comment>
<evidence type="ECO:0000313" key="1">
    <source>
        <dbReference type="EMBL" id="MFC1408469.1"/>
    </source>
</evidence>
<dbReference type="SUPFAM" id="SSF48008">
    <property type="entry name" value="GntR ligand-binding domain-like"/>
    <property type="match status" value="1"/>
</dbReference>
<dbReference type="Pfam" id="PF07729">
    <property type="entry name" value="FCD"/>
    <property type="match status" value="1"/>
</dbReference>
<dbReference type="Pfam" id="PF00392">
    <property type="entry name" value="GntR"/>
    <property type="match status" value="1"/>
</dbReference>
<reference evidence="1 2" key="1">
    <citation type="submission" date="2024-09" db="EMBL/GenBank/DDBJ databases">
        <authorList>
            <person name="Lee S.D."/>
        </authorList>
    </citation>
    <scope>NUCLEOTIDE SEQUENCE [LARGE SCALE GENOMIC DNA]</scope>
    <source>
        <strain evidence="1 2">N1-1</strain>
    </source>
</reference>
<dbReference type="InterPro" id="IPR000524">
    <property type="entry name" value="Tscrpt_reg_HTH_GntR"/>
</dbReference>
<protein>
    <submittedName>
        <fullName evidence="1">GntR family transcriptional regulator</fullName>
    </submittedName>
</protein>
<dbReference type="InterPro" id="IPR008920">
    <property type="entry name" value="TF_FadR/GntR_C"/>
</dbReference>
<dbReference type="InterPro" id="IPR036390">
    <property type="entry name" value="WH_DNA-bd_sf"/>
</dbReference>
<dbReference type="InterPro" id="IPR011711">
    <property type="entry name" value="GntR_C"/>
</dbReference>
<dbReference type="PROSITE" id="PS50949">
    <property type="entry name" value="HTH_GNTR"/>
    <property type="match status" value="1"/>
</dbReference>
<dbReference type="PANTHER" id="PTHR43537:SF45">
    <property type="entry name" value="GNTR FAMILY REGULATORY PROTEIN"/>
    <property type="match status" value="1"/>
</dbReference>
<proteinExistence type="predicted"/>
<dbReference type="SMART" id="SM00345">
    <property type="entry name" value="HTH_GNTR"/>
    <property type="match status" value="1"/>
</dbReference>
<dbReference type="PANTHER" id="PTHR43537">
    <property type="entry name" value="TRANSCRIPTIONAL REGULATOR, GNTR FAMILY"/>
    <property type="match status" value="1"/>
</dbReference>
<accession>A0ABV6V430</accession>
<dbReference type="InterPro" id="IPR036388">
    <property type="entry name" value="WH-like_DNA-bd_sf"/>
</dbReference>
<keyword evidence="2" id="KW-1185">Reference proteome</keyword>
<dbReference type="Gene3D" id="1.10.10.10">
    <property type="entry name" value="Winged helix-like DNA-binding domain superfamily/Winged helix DNA-binding domain"/>
    <property type="match status" value="1"/>
</dbReference>
<dbReference type="Gene3D" id="1.20.120.530">
    <property type="entry name" value="GntR ligand-binding domain-like"/>
    <property type="match status" value="1"/>
</dbReference>
<dbReference type="SUPFAM" id="SSF46785">
    <property type="entry name" value="Winged helix' DNA-binding domain"/>
    <property type="match status" value="1"/>
</dbReference>
<organism evidence="1 2">
    <name type="scientific">Streptacidiphilus alkalitolerans</name>
    <dbReference type="NCBI Taxonomy" id="3342712"/>
    <lineage>
        <taxon>Bacteria</taxon>
        <taxon>Bacillati</taxon>
        <taxon>Actinomycetota</taxon>
        <taxon>Actinomycetes</taxon>
        <taxon>Kitasatosporales</taxon>
        <taxon>Streptomycetaceae</taxon>
        <taxon>Streptacidiphilus</taxon>
    </lineage>
</organism>
<dbReference type="Proteomes" id="UP001592582">
    <property type="component" value="Unassembled WGS sequence"/>
</dbReference>
<dbReference type="EMBL" id="JBHEZX010000002">
    <property type="protein sequence ID" value="MFC1408469.1"/>
    <property type="molecule type" value="Genomic_DNA"/>
</dbReference>